<accession>A0A9D0YXV2</accession>
<evidence type="ECO:0000313" key="2">
    <source>
        <dbReference type="Proteomes" id="UP000886725"/>
    </source>
</evidence>
<gene>
    <name evidence="1" type="ORF">IAC85_00795</name>
</gene>
<dbReference type="Proteomes" id="UP000886725">
    <property type="component" value="Unassembled WGS sequence"/>
</dbReference>
<dbReference type="SUPFAM" id="SSF101386">
    <property type="entry name" value="all-alpha NTP pyrophosphatases"/>
    <property type="match status" value="1"/>
</dbReference>
<dbReference type="AlphaFoldDB" id="A0A9D0YXV2"/>
<organism evidence="1 2">
    <name type="scientific">Candidatus Faecenecus gallistercoris</name>
    <dbReference type="NCBI Taxonomy" id="2840793"/>
    <lineage>
        <taxon>Bacteria</taxon>
        <taxon>Bacillati</taxon>
        <taxon>Bacillota</taxon>
        <taxon>Bacillota incertae sedis</taxon>
        <taxon>Candidatus Faecenecus</taxon>
    </lineage>
</organism>
<dbReference type="Gene3D" id="1.10.287.1080">
    <property type="entry name" value="MazG-like"/>
    <property type="match status" value="1"/>
</dbReference>
<proteinExistence type="predicted"/>
<evidence type="ECO:0000313" key="1">
    <source>
        <dbReference type="EMBL" id="HIQ64256.1"/>
    </source>
</evidence>
<comment type="caution">
    <text evidence="1">The sequence shown here is derived from an EMBL/GenBank/DDBJ whole genome shotgun (WGS) entry which is preliminary data.</text>
</comment>
<sequence length="80" mass="9329">MMVDLKTLQKQVYQNKIEKGFNVTNIEKEFCLAYGEMAEAYEAYRKKKDDLGEEFADVIIYLLGLSEILGIDLEHELLHK</sequence>
<reference evidence="1" key="2">
    <citation type="journal article" date="2021" name="PeerJ">
        <title>Extensive microbial diversity within the chicken gut microbiome revealed by metagenomics and culture.</title>
        <authorList>
            <person name="Gilroy R."/>
            <person name="Ravi A."/>
            <person name="Getino M."/>
            <person name="Pursley I."/>
            <person name="Horton D.L."/>
            <person name="Alikhan N.F."/>
            <person name="Baker D."/>
            <person name="Gharbi K."/>
            <person name="Hall N."/>
            <person name="Watson M."/>
            <person name="Adriaenssens E.M."/>
            <person name="Foster-Nyarko E."/>
            <person name="Jarju S."/>
            <person name="Secka A."/>
            <person name="Antonio M."/>
            <person name="Oren A."/>
            <person name="Chaudhuri R.R."/>
            <person name="La Ragione R."/>
            <person name="Hildebrand F."/>
            <person name="Pallen M.J."/>
        </authorList>
    </citation>
    <scope>NUCLEOTIDE SEQUENCE</scope>
    <source>
        <strain evidence="1">CHK165-10780</strain>
    </source>
</reference>
<name>A0A9D0YXV2_9FIRM</name>
<reference evidence="1" key="1">
    <citation type="submission" date="2020-10" db="EMBL/GenBank/DDBJ databases">
        <authorList>
            <person name="Gilroy R."/>
        </authorList>
    </citation>
    <scope>NUCLEOTIDE SEQUENCE</scope>
    <source>
        <strain evidence="1">CHK165-10780</strain>
    </source>
</reference>
<dbReference type="EMBL" id="DVFU01000021">
    <property type="protein sequence ID" value="HIQ64256.1"/>
    <property type="molecule type" value="Genomic_DNA"/>
</dbReference>
<protein>
    <recommendedName>
        <fullName evidence="3">Pyrophosphatase</fullName>
    </recommendedName>
</protein>
<feature type="non-terminal residue" evidence="1">
    <location>
        <position position="80"/>
    </location>
</feature>
<evidence type="ECO:0008006" key="3">
    <source>
        <dbReference type="Google" id="ProtNLM"/>
    </source>
</evidence>